<comment type="caution">
    <text evidence="2">The sequence shown here is derived from an EMBL/GenBank/DDBJ whole genome shotgun (WGS) entry which is preliminary data.</text>
</comment>
<name>A0A2A7A0F9_9FIRM</name>
<organism evidence="2 3">
    <name type="scientific">Faecalibacterium prausnitzii</name>
    <dbReference type="NCBI Taxonomy" id="853"/>
    <lineage>
        <taxon>Bacteria</taxon>
        <taxon>Bacillati</taxon>
        <taxon>Bacillota</taxon>
        <taxon>Clostridia</taxon>
        <taxon>Eubacteriales</taxon>
        <taxon>Oscillospiraceae</taxon>
        <taxon>Faecalibacterium</taxon>
    </lineage>
</organism>
<evidence type="ECO:0000313" key="3">
    <source>
        <dbReference type="Proteomes" id="UP000219901"/>
    </source>
</evidence>
<sequence length="402" mass="44911">MENGKYAQRKGYGLLLTLLLISALPSYIAWACLAGVFGFYTLKNLRHFSLPKMPGGICYWVLFLILVAVGAGYFNPAERGYWPYLRDIIDFTSLFLYWFAASEIIRTNQYDTKTVYKIIVLYSVILSAGGLLQRVSGYQGASEDFSSFVASGGVSQFTLAIGLYLSLFKPSVIEKYYFSRFLDLLADIVLLGTFALSFSRTTVIIFLCLVITGQYNRMSAIIKCILLGIVGLIAVSYLLPNVWTSFIDKIMNSVTEISASNSWSDYNIVNNWRGFEVYSAKKVFSQYSIFAQVFGKGFGSTVDVGGYAYLVTSEAALPYLHNGYYTTLIKGGICGMVLTIGYYLAMIHHYMKLNILRYEKRLCIGMVASMAVSMAVIHGFFWGGAQFVVFCILGMAEKEEKT</sequence>
<evidence type="ECO:0008006" key="4">
    <source>
        <dbReference type="Google" id="ProtNLM"/>
    </source>
</evidence>
<feature type="transmembrane region" description="Helical" evidence="1">
    <location>
        <begin position="57"/>
        <end position="76"/>
    </location>
</feature>
<gene>
    <name evidence="2" type="ORF">CGS55_07665</name>
</gene>
<feature type="transmembrane region" description="Helical" evidence="1">
    <location>
        <begin position="220"/>
        <end position="239"/>
    </location>
</feature>
<keyword evidence="1" id="KW-1133">Transmembrane helix</keyword>
<feature type="transmembrane region" description="Helical" evidence="1">
    <location>
        <begin position="324"/>
        <end position="345"/>
    </location>
</feature>
<keyword evidence="1" id="KW-0472">Membrane</keyword>
<feature type="transmembrane region" description="Helical" evidence="1">
    <location>
        <begin position="366"/>
        <end position="396"/>
    </location>
</feature>
<accession>A0A2A7A0F9</accession>
<dbReference type="PANTHER" id="PTHR37422">
    <property type="entry name" value="TEICHURONIC ACID BIOSYNTHESIS PROTEIN TUAE"/>
    <property type="match status" value="1"/>
</dbReference>
<dbReference type="EMBL" id="NMTV01000045">
    <property type="protein sequence ID" value="PDX72645.1"/>
    <property type="molecule type" value="Genomic_DNA"/>
</dbReference>
<feature type="transmembrane region" description="Helical" evidence="1">
    <location>
        <begin position="145"/>
        <end position="168"/>
    </location>
</feature>
<feature type="transmembrane region" description="Helical" evidence="1">
    <location>
        <begin position="88"/>
        <end position="108"/>
    </location>
</feature>
<dbReference type="RefSeq" id="WP_097783147.1">
    <property type="nucleotide sequence ID" value="NZ_NMTV01000045.1"/>
</dbReference>
<evidence type="ECO:0000313" key="2">
    <source>
        <dbReference type="EMBL" id="PDX72645.1"/>
    </source>
</evidence>
<feature type="transmembrane region" description="Helical" evidence="1">
    <location>
        <begin position="12"/>
        <end position="37"/>
    </location>
</feature>
<evidence type="ECO:0000256" key="1">
    <source>
        <dbReference type="SAM" id="Phobius"/>
    </source>
</evidence>
<dbReference type="AlphaFoldDB" id="A0A2A7A0F9"/>
<reference evidence="2 3" key="1">
    <citation type="journal article" date="2017" name="Front. Microbiol.">
        <title>New Insights into the Diversity of the Genus Faecalibacterium.</title>
        <authorList>
            <person name="Benevides L."/>
            <person name="Burman S."/>
            <person name="Martin R."/>
            <person name="Robert V."/>
            <person name="Thomas M."/>
            <person name="Miquel S."/>
            <person name="Chain F."/>
            <person name="Sokol H."/>
            <person name="Bermudez-Humaran L.G."/>
            <person name="Morrison M."/>
            <person name="Langella P."/>
            <person name="Azevedo V.A."/>
            <person name="Chatel J.M."/>
            <person name="Soares S."/>
        </authorList>
    </citation>
    <scope>NUCLEOTIDE SEQUENCE [LARGE SCALE GENOMIC DNA]</scope>
    <source>
        <strain evidence="2 3">CNCM I 4546</strain>
    </source>
</reference>
<keyword evidence="1" id="KW-0812">Transmembrane</keyword>
<feature type="transmembrane region" description="Helical" evidence="1">
    <location>
        <begin position="114"/>
        <end position="133"/>
    </location>
</feature>
<protein>
    <recommendedName>
        <fullName evidence="4">O-antigen ligase domain-containing protein</fullName>
    </recommendedName>
</protein>
<dbReference type="PANTHER" id="PTHR37422:SF13">
    <property type="entry name" value="LIPOPOLYSACCHARIDE BIOSYNTHESIS PROTEIN PA4999-RELATED"/>
    <property type="match status" value="1"/>
</dbReference>
<proteinExistence type="predicted"/>
<feature type="transmembrane region" description="Helical" evidence="1">
    <location>
        <begin position="188"/>
        <end position="213"/>
    </location>
</feature>
<dbReference type="InterPro" id="IPR051533">
    <property type="entry name" value="WaaL-like"/>
</dbReference>
<dbReference type="Proteomes" id="UP000219901">
    <property type="component" value="Unassembled WGS sequence"/>
</dbReference>